<keyword evidence="2" id="KW-0472">Membrane</keyword>
<dbReference type="InterPro" id="IPR052843">
    <property type="entry name" value="ER_body_metal_sequester"/>
</dbReference>
<feature type="transmembrane region" description="Helical" evidence="2">
    <location>
        <begin position="446"/>
        <end position="467"/>
    </location>
</feature>
<dbReference type="GO" id="GO:0005384">
    <property type="term" value="F:manganese ion transmembrane transporter activity"/>
    <property type="evidence" value="ECO:0007669"/>
    <property type="project" value="EnsemblPlants"/>
</dbReference>
<name>A0A087GCV3_ARAAL</name>
<dbReference type="OrthoDB" id="1924921at2759"/>
<keyword evidence="2" id="KW-1133">Transmembrane helix</keyword>
<dbReference type="OMA" id="NFYLHAF"/>
<dbReference type="Gramene" id="KFK27705">
    <property type="protein sequence ID" value="KFK27705"/>
    <property type="gene ID" value="AALP_AA8G418400"/>
</dbReference>
<feature type="compositionally biased region" description="Polar residues" evidence="1">
    <location>
        <begin position="70"/>
        <end position="84"/>
    </location>
</feature>
<proteinExistence type="predicted"/>
<dbReference type="PANTHER" id="PTHR38937">
    <property type="entry name" value="MEMBRANE PROTEIN OF ER BODY-LIKE PROTEIN"/>
    <property type="match status" value="1"/>
</dbReference>
<dbReference type="GO" id="GO:0010168">
    <property type="term" value="C:ER body"/>
    <property type="evidence" value="ECO:0007669"/>
    <property type="project" value="EnsemblPlants"/>
</dbReference>
<evidence type="ECO:0008006" key="5">
    <source>
        <dbReference type="Google" id="ProtNLM"/>
    </source>
</evidence>
<dbReference type="PANTHER" id="PTHR38937:SF2">
    <property type="entry name" value="MEMBRANE PROTEIN OF ER BODY-LIKE PROTEIN ISOFORM X1"/>
    <property type="match status" value="1"/>
</dbReference>
<evidence type="ECO:0000256" key="2">
    <source>
        <dbReference type="SAM" id="Phobius"/>
    </source>
</evidence>
<feature type="transmembrane region" description="Helical" evidence="2">
    <location>
        <begin position="410"/>
        <end position="434"/>
    </location>
</feature>
<dbReference type="GO" id="GO:0005381">
    <property type="term" value="F:iron ion transmembrane transporter activity"/>
    <property type="evidence" value="ECO:0007669"/>
    <property type="project" value="EnsemblPlants"/>
</dbReference>
<protein>
    <recommendedName>
        <fullName evidence="5">Membrane protein of ER body-like protein</fullName>
    </recommendedName>
</protein>
<evidence type="ECO:0000313" key="3">
    <source>
        <dbReference type="EMBL" id="KFK27705.1"/>
    </source>
</evidence>
<keyword evidence="2" id="KW-0812">Transmembrane</keyword>
<feature type="compositionally biased region" description="Acidic residues" evidence="1">
    <location>
        <begin position="143"/>
        <end position="155"/>
    </location>
</feature>
<evidence type="ECO:0000313" key="4">
    <source>
        <dbReference type="Proteomes" id="UP000029120"/>
    </source>
</evidence>
<accession>A0A087GCV3</accession>
<feature type="compositionally biased region" description="Low complexity" evidence="1">
    <location>
        <begin position="93"/>
        <end position="128"/>
    </location>
</feature>
<evidence type="ECO:0000256" key="1">
    <source>
        <dbReference type="SAM" id="MobiDB-lite"/>
    </source>
</evidence>
<organism evidence="3 4">
    <name type="scientific">Arabis alpina</name>
    <name type="common">Alpine rock-cress</name>
    <dbReference type="NCBI Taxonomy" id="50452"/>
    <lineage>
        <taxon>Eukaryota</taxon>
        <taxon>Viridiplantae</taxon>
        <taxon>Streptophyta</taxon>
        <taxon>Embryophyta</taxon>
        <taxon>Tracheophyta</taxon>
        <taxon>Spermatophyta</taxon>
        <taxon>Magnoliopsida</taxon>
        <taxon>eudicotyledons</taxon>
        <taxon>Gunneridae</taxon>
        <taxon>Pentapetalae</taxon>
        <taxon>rosids</taxon>
        <taxon>malvids</taxon>
        <taxon>Brassicales</taxon>
        <taxon>Brassicaceae</taxon>
        <taxon>Arabideae</taxon>
        <taxon>Arabis</taxon>
    </lineage>
</organism>
<dbReference type="AlphaFoldDB" id="A0A087GCV3"/>
<sequence length="537" mass="59312">MEKLDRPKNGGWFGEGEIVDADLLVDLLKAYRFGKGNIPARKTRSTVAPVTAPAPENTTGMENDEEDHGSQGNKSIRESTSSDSDPILLESTLSETGSNNESGSSNETGLNNEEITISETGSSESSSTNLPNVVNESQQKAEDGEEEEHEEEEDSERSSTELEEKANLEMFLATQEEEEENERSVTELEKKVNLEKLLATQENYELFCPSCSSCITRRVILKKRKCGNDIDLSDDVKLVDESSDIEEIEPPVKVHVPEVGMEDDDQVDKQEGYIFTCLACLKYYIRLGARFLQFDYVKGKPVEEPEVHLEAKKSSNTTESPPQSKPDPDRFTIELLKSTVYGGLTETITSLGVVSSASASGSSTENILALAVANLAGGLILLAQNLQDLRNNSDQDKDRYEGLLGRRTNFRLHVLVAVLSYIFFGLIPPLVYAFSFYETGIKNYKLASVFSVSLVCVILLSMIKVYVRKPGSESLKSYLKSAAYYTSIVVASSGISYVVGDYAGEYIGKLGWFNLDQLGITSPFDGIKPEDFRFTSY</sequence>
<dbReference type="Proteomes" id="UP000029120">
    <property type="component" value="Chromosome 8"/>
</dbReference>
<gene>
    <name evidence="3" type="ordered locus">AALP_Aa8g418400</name>
</gene>
<keyword evidence="4" id="KW-1185">Reference proteome</keyword>
<dbReference type="GO" id="GO:0009753">
    <property type="term" value="P:response to jasmonic acid"/>
    <property type="evidence" value="ECO:0007669"/>
    <property type="project" value="EnsemblPlants"/>
</dbReference>
<dbReference type="eggNOG" id="ENOG502QQ85">
    <property type="taxonomic scope" value="Eukaryota"/>
</dbReference>
<reference evidence="4" key="1">
    <citation type="journal article" date="2015" name="Nat. Plants">
        <title>Genome expansion of Arabis alpina linked with retrotransposition and reduced symmetric DNA methylation.</title>
        <authorList>
            <person name="Willing E.M."/>
            <person name="Rawat V."/>
            <person name="Mandakova T."/>
            <person name="Maumus F."/>
            <person name="James G.V."/>
            <person name="Nordstroem K.J."/>
            <person name="Becker C."/>
            <person name="Warthmann N."/>
            <person name="Chica C."/>
            <person name="Szarzynska B."/>
            <person name="Zytnicki M."/>
            <person name="Albani M.C."/>
            <person name="Kiefer C."/>
            <person name="Bergonzi S."/>
            <person name="Castaings L."/>
            <person name="Mateos J.L."/>
            <person name="Berns M.C."/>
            <person name="Bujdoso N."/>
            <person name="Piofczyk T."/>
            <person name="de Lorenzo L."/>
            <person name="Barrero-Sicilia C."/>
            <person name="Mateos I."/>
            <person name="Piednoel M."/>
            <person name="Hagmann J."/>
            <person name="Chen-Min-Tao R."/>
            <person name="Iglesias-Fernandez R."/>
            <person name="Schuster S.C."/>
            <person name="Alonso-Blanco C."/>
            <person name="Roudier F."/>
            <person name="Carbonero P."/>
            <person name="Paz-Ares J."/>
            <person name="Davis S.J."/>
            <person name="Pecinka A."/>
            <person name="Quesneville H."/>
            <person name="Colot V."/>
            <person name="Lysak M.A."/>
            <person name="Weigel D."/>
            <person name="Coupland G."/>
            <person name="Schneeberger K."/>
        </authorList>
    </citation>
    <scope>NUCLEOTIDE SEQUENCE [LARGE SCALE GENOMIC DNA]</scope>
    <source>
        <strain evidence="4">cv. Pajares</strain>
    </source>
</reference>
<feature type="region of interest" description="Disordered" evidence="1">
    <location>
        <begin position="42"/>
        <end position="163"/>
    </location>
</feature>
<feature type="region of interest" description="Disordered" evidence="1">
    <location>
        <begin position="308"/>
        <end position="330"/>
    </location>
</feature>
<dbReference type="EMBL" id="CM002876">
    <property type="protein sequence ID" value="KFK27705.1"/>
    <property type="molecule type" value="Genomic_DNA"/>
</dbReference>